<reference evidence="13" key="1">
    <citation type="submission" date="2022-11" db="EMBL/GenBank/DDBJ databases">
        <authorList>
            <person name="Kikuchi T."/>
        </authorList>
    </citation>
    <scope>NUCLEOTIDE SEQUENCE</scope>
    <source>
        <strain evidence="13">PS1010</strain>
    </source>
</reference>
<evidence type="ECO:0000256" key="1">
    <source>
        <dbReference type="ARBA" id="ARBA00022679"/>
    </source>
</evidence>
<feature type="compositionally biased region" description="Basic and acidic residues" evidence="10">
    <location>
        <begin position="479"/>
        <end position="488"/>
    </location>
</feature>
<dbReference type="InterPro" id="IPR017441">
    <property type="entry name" value="Protein_kinase_ATP_BS"/>
</dbReference>
<feature type="compositionally biased region" description="Basic and acidic residues" evidence="10">
    <location>
        <begin position="562"/>
        <end position="572"/>
    </location>
</feature>
<feature type="compositionally biased region" description="Basic and acidic residues" evidence="10">
    <location>
        <begin position="536"/>
        <end position="554"/>
    </location>
</feature>
<dbReference type="InterPro" id="IPR000719">
    <property type="entry name" value="Prot_kinase_dom"/>
</dbReference>
<feature type="domain" description="SH2" evidence="11">
    <location>
        <begin position="12"/>
        <end position="109"/>
    </location>
</feature>
<dbReference type="GO" id="GO:0005524">
    <property type="term" value="F:ATP binding"/>
    <property type="evidence" value="ECO:0007669"/>
    <property type="project" value="UniProtKB-UniRule"/>
</dbReference>
<dbReference type="PROSITE" id="PS50001">
    <property type="entry name" value="SH2"/>
    <property type="match status" value="1"/>
</dbReference>
<comment type="caution">
    <text evidence="13">The sequence shown here is derived from an EMBL/GenBank/DDBJ whole genome shotgun (WGS) entry which is preliminary data.</text>
</comment>
<evidence type="ECO:0000256" key="7">
    <source>
        <dbReference type="PROSITE-ProRule" id="PRU00191"/>
    </source>
</evidence>
<evidence type="ECO:0000256" key="10">
    <source>
        <dbReference type="SAM" id="MobiDB-lite"/>
    </source>
</evidence>
<evidence type="ECO:0000256" key="8">
    <source>
        <dbReference type="PROSITE-ProRule" id="PRU10141"/>
    </source>
</evidence>
<evidence type="ECO:0000259" key="11">
    <source>
        <dbReference type="PROSITE" id="PS50001"/>
    </source>
</evidence>
<dbReference type="SUPFAM" id="SSF56112">
    <property type="entry name" value="Protein kinase-like (PK-like)"/>
    <property type="match status" value="1"/>
</dbReference>
<dbReference type="FunFam" id="3.30.200.20:FF:000518">
    <property type="entry name" value="Tyrosine-protein kinase"/>
    <property type="match status" value="1"/>
</dbReference>
<feature type="binding site" evidence="8">
    <location>
        <position position="153"/>
    </location>
    <ligand>
        <name>ATP</name>
        <dbReference type="ChEBI" id="CHEBI:30616"/>
    </ligand>
</feature>
<dbReference type="Pfam" id="PF07714">
    <property type="entry name" value="PK_Tyr_Ser-Thr"/>
    <property type="match status" value="1"/>
</dbReference>
<dbReference type="SMART" id="SM00252">
    <property type="entry name" value="SH2"/>
    <property type="match status" value="1"/>
</dbReference>
<evidence type="ECO:0000256" key="2">
    <source>
        <dbReference type="ARBA" id="ARBA00022741"/>
    </source>
</evidence>
<dbReference type="PROSITE" id="PS00109">
    <property type="entry name" value="PROTEIN_KINASE_TYR"/>
    <property type="match status" value="1"/>
</dbReference>
<dbReference type="CDD" id="cd10361">
    <property type="entry name" value="SH2_Fps_family"/>
    <property type="match status" value="1"/>
</dbReference>
<dbReference type="PANTHER" id="PTHR24418">
    <property type="entry name" value="TYROSINE-PROTEIN KINASE"/>
    <property type="match status" value="1"/>
</dbReference>
<dbReference type="PROSITE" id="PS50011">
    <property type="entry name" value="PROTEIN_KINASE_DOM"/>
    <property type="match status" value="1"/>
</dbReference>
<keyword evidence="14" id="KW-1185">Reference proteome</keyword>
<dbReference type="Gene3D" id="3.30.505.10">
    <property type="entry name" value="SH2 domain"/>
    <property type="match status" value="1"/>
</dbReference>
<keyword evidence="2 8" id="KW-0547">Nucleotide-binding</keyword>
<dbReference type="InterPro" id="IPR000980">
    <property type="entry name" value="SH2"/>
</dbReference>
<dbReference type="AlphaFoldDB" id="A0A9P1IWK3"/>
<dbReference type="CDD" id="cd00192">
    <property type="entry name" value="PTKc"/>
    <property type="match status" value="1"/>
</dbReference>
<comment type="catalytic activity">
    <reaction evidence="6 9">
        <text>L-tyrosyl-[protein] + ATP = O-phospho-L-tyrosyl-[protein] + ADP + H(+)</text>
        <dbReference type="Rhea" id="RHEA:10596"/>
        <dbReference type="Rhea" id="RHEA-COMP:10136"/>
        <dbReference type="Rhea" id="RHEA-COMP:20101"/>
        <dbReference type="ChEBI" id="CHEBI:15378"/>
        <dbReference type="ChEBI" id="CHEBI:30616"/>
        <dbReference type="ChEBI" id="CHEBI:46858"/>
        <dbReference type="ChEBI" id="CHEBI:61978"/>
        <dbReference type="ChEBI" id="CHEBI:456216"/>
        <dbReference type="EC" id="2.7.10.2"/>
    </reaction>
</comment>
<evidence type="ECO:0000256" key="4">
    <source>
        <dbReference type="ARBA" id="ARBA00022840"/>
    </source>
</evidence>
<dbReference type="InterPro" id="IPR020635">
    <property type="entry name" value="Tyr_kinase_cat_dom"/>
</dbReference>
<feature type="region of interest" description="Disordered" evidence="10">
    <location>
        <begin position="390"/>
        <end position="572"/>
    </location>
</feature>
<organism evidence="13 14">
    <name type="scientific">Caenorhabditis angaria</name>
    <dbReference type="NCBI Taxonomy" id="860376"/>
    <lineage>
        <taxon>Eukaryota</taxon>
        <taxon>Metazoa</taxon>
        <taxon>Ecdysozoa</taxon>
        <taxon>Nematoda</taxon>
        <taxon>Chromadorea</taxon>
        <taxon>Rhabditida</taxon>
        <taxon>Rhabditina</taxon>
        <taxon>Rhabditomorpha</taxon>
        <taxon>Rhabditoidea</taxon>
        <taxon>Rhabditidae</taxon>
        <taxon>Peloderinae</taxon>
        <taxon>Caenorhabditis</taxon>
    </lineage>
</organism>
<evidence type="ECO:0000313" key="13">
    <source>
        <dbReference type="EMBL" id="CAI5451559.1"/>
    </source>
</evidence>
<evidence type="ECO:0000256" key="6">
    <source>
        <dbReference type="ARBA" id="ARBA00051245"/>
    </source>
</evidence>
<protein>
    <recommendedName>
        <fullName evidence="9">Tyrosine-protein kinase</fullName>
        <ecNumber evidence="9">2.7.10.2</ecNumber>
    </recommendedName>
</protein>
<keyword evidence="7" id="KW-0727">SH2 domain</keyword>
<dbReference type="Proteomes" id="UP001152747">
    <property type="component" value="Unassembled WGS sequence"/>
</dbReference>
<evidence type="ECO:0000256" key="5">
    <source>
        <dbReference type="ARBA" id="ARBA00023137"/>
    </source>
</evidence>
<proteinExistence type="inferred from homology"/>
<dbReference type="SUPFAM" id="SSF55550">
    <property type="entry name" value="SH2 domain"/>
    <property type="match status" value="1"/>
</dbReference>
<dbReference type="PRINTS" id="PR00109">
    <property type="entry name" value="TYRKINASE"/>
</dbReference>
<dbReference type="InterPro" id="IPR008266">
    <property type="entry name" value="Tyr_kinase_AS"/>
</dbReference>
<dbReference type="InterPro" id="IPR035849">
    <property type="entry name" value="Fes/Fps/Fer_SH2"/>
</dbReference>
<dbReference type="PROSITE" id="PS00107">
    <property type="entry name" value="PROTEIN_KINASE_ATP"/>
    <property type="match status" value="1"/>
</dbReference>
<dbReference type="InterPro" id="IPR011009">
    <property type="entry name" value="Kinase-like_dom_sf"/>
</dbReference>
<dbReference type="Gene3D" id="1.10.510.10">
    <property type="entry name" value="Transferase(Phosphotransferase) domain 1"/>
    <property type="match status" value="1"/>
</dbReference>
<dbReference type="Gene3D" id="3.30.200.20">
    <property type="entry name" value="Phosphorylase Kinase, domain 1"/>
    <property type="match status" value="1"/>
</dbReference>
<sequence>MSNETEISKQAWFHGLLPREDVMIMLKNNGDFLVRTSEPIAGRERHLILSVLQNQNDPEGTRHYVIIENNGRFSVVENVIFASIPDLLEFYKLNLINQLEESSLLINPIYRQFWELSHDDIVLTKTLGEGAFGEVKKGTLKTLNGTVVEVAVKVAKLEKCTKEQIKEIMAEARLMRNFDHKNVVKCYGTAAGQEPLLVVMELVCGGGLDSFLIKNQVSIEQKINIIYQIVQGIDYIHKQQVIHRDIAARNCLYGNGICKVSDFGLSRRGITYQMNPKNKVPIRWLAPETLQTLLYSPSSDIFAFGILCWEVLENGKQPYPDMSVAEVHMKVLKDGYRMTVPSEAPEELADIIKKCWENNPNDRPSAFQIITMMKNFVVITVGSFEKAQQQLTRNTCAPTKKPKKKNKNASNSMEQTDSEEKTQNDTKNTKRLKPGKEKKSKFKKGGKHSNVFDKFFKKKGGHTENTTVMAPVTKQIAQEPRHREKEECSAPPNIKQGTRSPKSNETANTQAQNPKDSLMMEPSFNPGALKTSFRAEVVEIEKKNQKSPEKDKPVQNRNKVKREKEKKRCTAN</sequence>
<evidence type="ECO:0000259" key="12">
    <source>
        <dbReference type="PROSITE" id="PS50011"/>
    </source>
</evidence>
<dbReference type="InterPro" id="IPR050198">
    <property type="entry name" value="Non-receptor_tyrosine_kinases"/>
</dbReference>
<name>A0A9P1IWK3_9PELO</name>
<accession>A0A9P1IWK3</accession>
<keyword evidence="3 9" id="KW-0418">Kinase</keyword>
<evidence type="ECO:0000313" key="14">
    <source>
        <dbReference type="Proteomes" id="UP001152747"/>
    </source>
</evidence>
<gene>
    <name evidence="13" type="ORF">CAMP_LOCUS14196</name>
</gene>
<feature type="domain" description="Protein kinase" evidence="12">
    <location>
        <begin position="121"/>
        <end position="377"/>
    </location>
</feature>
<dbReference type="OrthoDB" id="65481at2759"/>
<keyword evidence="4 8" id="KW-0067">ATP-binding</keyword>
<dbReference type="EC" id="2.7.10.2" evidence="9"/>
<keyword evidence="1 9" id="KW-0808">Transferase</keyword>
<feature type="compositionally biased region" description="Basic and acidic residues" evidence="10">
    <location>
        <begin position="418"/>
        <end position="428"/>
    </location>
</feature>
<dbReference type="SMART" id="SM00219">
    <property type="entry name" value="TyrKc"/>
    <property type="match status" value="1"/>
</dbReference>
<feature type="compositionally biased region" description="Basic residues" evidence="10">
    <location>
        <begin position="429"/>
        <end position="447"/>
    </location>
</feature>
<dbReference type="GO" id="GO:0004715">
    <property type="term" value="F:non-membrane spanning protein tyrosine kinase activity"/>
    <property type="evidence" value="ECO:0007669"/>
    <property type="project" value="UniProtKB-EC"/>
</dbReference>
<keyword evidence="5 9" id="KW-0829">Tyrosine-protein kinase</keyword>
<dbReference type="InterPro" id="IPR001245">
    <property type="entry name" value="Ser-Thr/Tyr_kinase_cat_dom"/>
</dbReference>
<dbReference type="EMBL" id="CANHGI010000005">
    <property type="protein sequence ID" value="CAI5451559.1"/>
    <property type="molecule type" value="Genomic_DNA"/>
</dbReference>
<dbReference type="InterPro" id="IPR036860">
    <property type="entry name" value="SH2_dom_sf"/>
</dbReference>
<comment type="similarity">
    <text evidence="9">Belongs to the protein kinase superfamily. Tyr protein kinase family.</text>
</comment>
<evidence type="ECO:0000256" key="9">
    <source>
        <dbReference type="RuleBase" id="RU362096"/>
    </source>
</evidence>
<evidence type="ECO:0000256" key="3">
    <source>
        <dbReference type="ARBA" id="ARBA00022777"/>
    </source>
</evidence>
<dbReference type="Pfam" id="PF00017">
    <property type="entry name" value="SH2"/>
    <property type="match status" value="1"/>
</dbReference>
<feature type="compositionally biased region" description="Polar residues" evidence="10">
    <location>
        <begin position="495"/>
        <end position="515"/>
    </location>
</feature>